<evidence type="ECO:0008006" key="2">
    <source>
        <dbReference type="Google" id="ProtNLM"/>
    </source>
</evidence>
<reference evidence="1" key="1">
    <citation type="submission" date="2018-05" db="EMBL/GenBank/DDBJ databases">
        <authorList>
            <person name="Lanie J.A."/>
            <person name="Ng W.-L."/>
            <person name="Kazmierczak K.M."/>
            <person name="Andrzejewski T.M."/>
            <person name="Davidsen T.M."/>
            <person name="Wayne K.J."/>
            <person name="Tettelin H."/>
            <person name="Glass J.I."/>
            <person name="Rusch D."/>
            <person name="Podicherti R."/>
            <person name="Tsui H.-C.T."/>
            <person name="Winkler M.E."/>
        </authorList>
    </citation>
    <scope>NUCLEOTIDE SEQUENCE</scope>
</reference>
<organism evidence="1">
    <name type="scientific">marine metagenome</name>
    <dbReference type="NCBI Taxonomy" id="408172"/>
    <lineage>
        <taxon>unclassified sequences</taxon>
        <taxon>metagenomes</taxon>
        <taxon>ecological metagenomes</taxon>
    </lineage>
</organism>
<dbReference type="InterPro" id="IPR013785">
    <property type="entry name" value="Aldolase_TIM"/>
</dbReference>
<proteinExistence type="predicted"/>
<sequence length="207" mass="23144">MIRPRRKICGISAILLPFLENGDPDWVGFSGHVKRTVAAGLAPAVNMDTGFGNFIDDSTRLKAMELTRAETDDFVAGAFVRDEPGAAFNDAEYSRQMEMIQNHDGTPVIFQSFGLTAQGDEGIVSCYEKLAANTDRLIGFELSEVFAPFGKIYSMDVYRGLLGIDRLIGSKHSSLNREKEWRRLQLRDEIRPEFRVFTGNDLAIDMV</sequence>
<dbReference type="AlphaFoldDB" id="A0A382IVH4"/>
<gene>
    <name evidence="1" type="ORF">METZ01_LOCUS255455</name>
</gene>
<dbReference type="Gene3D" id="3.20.20.70">
    <property type="entry name" value="Aldolase class I"/>
    <property type="match status" value="1"/>
</dbReference>
<accession>A0A382IVH4</accession>
<name>A0A382IVH4_9ZZZZ</name>
<dbReference type="SUPFAM" id="SSF51569">
    <property type="entry name" value="Aldolase"/>
    <property type="match status" value="1"/>
</dbReference>
<dbReference type="EMBL" id="UINC01069321">
    <property type="protein sequence ID" value="SVC02601.1"/>
    <property type="molecule type" value="Genomic_DNA"/>
</dbReference>
<evidence type="ECO:0000313" key="1">
    <source>
        <dbReference type="EMBL" id="SVC02601.1"/>
    </source>
</evidence>
<protein>
    <recommendedName>
        <fullName evidence="2">Dihydrodipicolinate synthase family protein</fullName>
    </recommendedName>
</protein>
<feature type="non-terminal residue" evidence="1">
    <location>
        <position position="207"/>
    </location>
</feature>